<protein>
    <submittedName>
        <fullName evidence="9">C-type cytochrome biogenesis protein CcmI</fullName>
    </submittedName>
</protein>
<evidence type="ECO:0000256" key="3">
    <source>
        <dbReference type="ARBA" id="ARBA00022748"/>
    </source>
</evidence>
<comment type="subcellular location">
    <subcellularLocation>
        <location evidence="1">Cell envelope</location>
    </subcellularLocation>
</comment>
<keyword evidence="6" id="KW-0472">Membrane</keyword>
<comment type="caution">
    <text evidence="9">The sequence shown here is derived from an EMBL/GenBank/DDBJ whole genome shotgun (WGS) entry which is preliminary data.</text>
</comment>
<gene>
    <name evidence="9" type="primary">ccmI</name>
    <name evidence="9" type="ORF">L0668_10110</name>
</gene>
<feature type="domain" description="Cytochrome c-type biogenesis protein H TPR" evidence="8">
    <location>
        <begin position="117"/>
        <end position="273"/>
    </location>
</feature>
<evidence type="ECO:0000256" key="4">
    <source>
        <dbReference type="ARBA" id="ARBA00022803"/>
    </source>
</evidence>
<keyword evidence="2" id="KW-0677">Repeat</keyword>
<dbReference type="Proteomes" id="UP001521137">
    <property type="component" value="Unassembled WGS sequence"/>
</dbReference>
<proteinExistence type="predicted"/>
<dbReference type="SUPFAM" id="SSF48452">
    <property type="entry name" value="TPR-like"/>
    <property type="match status" value="1"/>
</dbReference>
<evidence type="ECO:0000313" key="10">
    <source>
        <dbReference type="Proteomes" id="UP001521137"/>
    </source>
</evidence>
<evidence type="ECO:0000259" key="8">
    <source>
        <dbReference type="Pfam" id="PF23914"/>
    </source>
</evidence>
<evidence type="ECO:0000259" key="7">
    <source>
        <dbReference type="Pfam" id="PF23892"/>
    </source>
</evidence>
<feature type="transmembrane region" description="Helical" evidence="6">
    <location>
        <begin position="92"/>
        <end position="112"/>
    </location>
</feature>
<feature type="domain" description="Cytochrome c-type biogenesis protein H Ig-like" evidence="7">
    <location>
        <begin position="312"/>
        <end position="406"/>
    </location>
</feature>
<keyword evidence="3" id="KW-0201">Cytochrome c-type biogenesis</keyword>
<dbReference type="InterPro" id="IPR011990">
    <property type="entry name" value="TPR-like_helical_dom_sf"/>
</dbReference>
<dbReference type="PANTHER" id="PTHR47870">
    <property type="entry name" value="CYTOCHROME C-TYPE BIOGENESIS PROTEIN CCMH"/>
    <property type="match status" value="1"/>
</dbReference>
<name>A0ABS9D6R6_9ALTE</name>
<accession>A0ABS9D6R6</accession>
<evidence type="ECO:0000256" key="2">
    <source>
        <dbReference type="ARBA" id="ARBA00022737"/>
    </source>
</evidence>
<dbReference type="Gene3D" id="1.25.40.10">
    <property type="entry name" value="Tetratricopeptide repeat domain"/>
    <property type="match status" value="1"/>
</dbReference>
<evidence type="ECO:0000256" key="5">
    <source>
        <dbReference type="PROSITE-ProRule" id="PRU00339"/>
    </source>
</evidence>
<dbReference type="InterPro" id="IPR056412">
    <property type="entry name" value="Ig_CycH"/>
</dbReference>
<dbReference type="Pfam" id="PF23914">
    <property type="entry name" value="TPR_CcmH_CycH"/>
    <property type="match status" value="1"/>
</dbReference>
<dbReference type="PROSITE" id="PS50005">
    <property type="entry name" value="TPR"/>
    <property type="match status" value="1"/>
</dbReference>
<dbReference type="EMBL" id="JAKGAS010000004">
    <property type="protein sequence ID" value="MCF2948460.1"/>
    <property type="molecule type" value="Genomic_DNA"/>
</dbReference>
<sequence length="424" mass="46896">MNEFYIGAGLLVAFGILIAVFPWLRSQQKSQSEQTHNLTNTSLIRQRMMELNEEQQQGLLTQSDKQQAENELKLALLDEVKDKEQHQTGGQLVLALGLLCALIVGGATYYYASQLNKVEHWLVVQGKTSELGQRILQGDENLTLEDMQDFALGLRSRLLEKPEDPIGWMLLGRVSGALNRIDTSIEAFERSVKYDTNNIGTLTSYAQALLMTGEEQNMLHSRKILQHILSLEKDNTSAMGMLAVVAAELGDKALALENWKKLREYVDREDPNYLAINQRIEQLSIELQSTASGRDNLVADVNETSTNQQKQLEVTVDISDELKAKLPSSGFLFVFAQAASGSNRMPAAVVKMPLGDFPLVIELSDKNAMMGSYTLSQLNSAKLVARVSVDGNVAQAAGELQGDKIVNLSASELNRESILISREL</sequence>
<keyword evidence="4 5" id="KW-0802">TPR repeat</keyword>
<keyword evidence="6" id="KW-1133">Transmembrane helix</keyword>
<organism evidence="9 10">
    <name type="scientific">Paraglaciecola algarum</name>
    <dbReference type="NCBI Taxonomy" id="3050085"/>
    <lineage>
        <taxon>Bacteria</taxon>
        <taxon>Pseudomonadati</taxon>
        <taxon>Pseudomonadota</taxon>
        <taxon>Gammaproteobacteria</taxon>
        <taxon>Alteromonadales</taxon>
        <taxon>Alteromonadaceae</taxon>
        <taxon>Paraglaciecola</taxon>
    </lineage>
</organism>
<dbReference type="NCBIfam" id="TIGR03142">
    <property type="entry name" value="cytochro_ccmI"/>
    <property type="match status" value="1"/>
</dbReference>
<dbReference type="InterPro" id="IPR056413">
    <property type="entry name" value="TPR_CcmH_CycH"/>
</dbReference>
<dbReference type="InterPro" id="IPR019734">
    <property type="entry name" value="TPR_rpt"/>
</dbReference>
<reference evidence="9 10" key="1">
    <citation type="submission" date="2022-01" db="EMBL/GenBank/DDBJ databases">
        <title>Paraglaciecola sp. G1-23.</title>
        <authorList>
            <person name="Jin M.S."/>
            <person name="Han D.M."/>
            <person name="Kim H.M."/>
            <person name="Jeon C.O."/>
        </authorList>
    </citation>
    <scope>NUCLEOTIDE SEQUENCE [LARGE SCALE GENOMIC DNA]</scope>
    <source>
        <strain evidence="9 10">G1-23</strain>
    </source>
</reference>
<dbReference type="InterPro" id="IPR051263">
    <property type="entry name" value="C-type_cytochrome_biogenesis"/>
</dbReference>
<feature type="transmembrane region" description="Helical" evidence="6">
    <location>
        <begin position="6"/>
        <end position="24"/>
    </location>
</feature>
<keyword evidence="10" id="KW-1185">Reference proteome</keyword>
<dbReference type="Pfam" id="PF23892">
    <property type="entry name" value="Ig_CycH"/>
    <property type="match status" value="1"/>
</dbReference>
<dbReference type="PANTHER" id="PTHR47870:SF1">
    <property type="entry name" value="CYTOCHROME C-TYPE BIOGENESIS PROTEIN CCMH"/>
    <property type="match status" value="1"/>
</dbReference>
<feature type="repeat" description="TPR" evidence="5">
    <location>
        <begin position="165"/>
        <end position="198"/>
    </location>
</feature>
<evidence type="ECO:0000256" key="1">
    <source>
        <dbReference type="ARBA" id="ARBA00004196"/>
    </source>
</evidence>
<dbReference type="InterPro" id="IPR017560">
    <property type="entry name" value="Cyt_c_biogenesis_CcmI"/>
</dbReference>
<dbReference type="RefSeq" id="WP_235312255.1">
    <property type="nucleotide sequence ID" value="NZ_JAKGAS010000004.1"/>
</dbReference>
<keyword evidence="6" id="KW-0812">Transmembrane</keyword>
<evidence type="ECO:0000313" key="9">
    <source>
        <dbReference type="EMBL" id="MCF2948460.1"/>
    </source>
</evidence>
<evidence type="ECO:0000256" key="6">
    <source>
        <dbReference type="SAM" id="Phobius"/>
    </source>
</evidence>